<name>A0ABS9KAF6_9BACT</name>
<dbReference type="EMBL" id="JAKLWS010000003">
    <property type="protein sequence ID" value="MCG2587808.1"/>
    <property type="molecule type" value="Genomic_DNA"/>
</dbReference>
<evidence type="ECO:0000259" key="4">
    <source>
        <dbReference type="Pfam" id="PF00370"/>
    </source>
</evidence>
<proteinExistence type="inferred from homology"/>
<reference evidence="6" key="1">
    <citation type="submission" date="2022-01" db="EMBL/GenBank/DDBJ databases">
        <authorList>
            <person name="Wang Y."/>
        </authorList>
    </citation>
    <scope>NUCLEOTIDE SEQUENCE</scope>
    <source>
        <strain evidence="6">WB101</strain>
    </source>
</reference>
<comment type="caution">
    <text evidence="6">The sequence shown here is derived from an EMBL/GenBank/DDBJ whole genome shotgun (WGS) entry which is preliminary data.</text>
</comment>
<dbReference type="PANTHER" id="PTHR43435:SF4">
    <property type="entry name" value="FGGY CARBOHYDRATE KINASE DOMAIN-CONTAINING PROTEIN"/>
    <property type="match status" value="1"/>
</dbReference>
<dbReference type="InterPro" id="IPR043129">
    <property type="entry name" value="ATPase_NBD"/>
</dbReference>
<dbReference type="PANTHER" id="PTHR43435">
    <property type="entry name" value="RIBULOKINASE"/>
    <property type="match status" value="1"/>
</dbReference>
<dbReference type="InterPro" id="IPR018485">
    <property type="entry name" value="FGGY_C"/>
</dbReference>
<feature type="domain" description="Carbohydrate kinase FGGY N-terminal" evidence="4">
    <location>
        <begin position="6"/>
        <end position="271"/>
    </location>
</feature>
<evidence type="ECO:0000256" key="2">
    <source>
        <dbReference type="ARBA" id="ARBA00022679"/>
    </source>
</evidence>
<evidence type="ECO:0000256" key="3">
    <source>
        <dbReference type="ARBA" id="ARBA00022777"/>
    </source>
</evidence>
<evidence type="ECO:0000313" key="7">
    <source>
        <dbReference type="Proteomes" id="UP001165366"/>
    </source>
</evidence>
<evidence type="ECO:0000313" key="6">
    <source>
        <dbReference type="EMBL" id="MCG2587808.1"/>
    </source>
</evidence>
<dbReference type="Gene3D" id="1.20.58.2240">
    <property type="match status" value="1"/>
</dbReference>
<dbReference type="Gene3D" id="3.30.420.40">
    <property type="match status" value="1"/>
</dbReference>
<reference evidence="6" key="2">
    <citation type="submission" date="2024-05" db="EMBL/GenBank/DDBJ databases">
        <title>Rhodohalobacter halophilus gen. nov., sp. nov., a moderately halophilic member of the family Balneolaceae.</title>
        <authorList>
            <person name="Xia J."/>
        </authorList>
    </citation>
    <scope>NUCLEOTIDE SEQUENCE</scope>
    <source>
        <strain evidence="6">WB101</strain>
    </source>
</reference>
<dbReference type="NCBIfam" id="TIGR01315">
    <property type="entry name" value="5C_CHO_kinase"/>
    <property type="match status" value="1"/>
</dbReference>
<dbReference type="InterPro" id="IPR018484">
    <property type="entry name" value="FGGY_N"/>
</dbReference>
<dbReference type="InterPro" id="IPR000577">
    <property type="entry name" value="Carb_kinase_FGGY"/>
</dbReference>
<evidence type="ECO:0000259" key="5">
    <source>
        <dbReference type="Pfam" id="PF02782"/>
    </source>
</evidence>
<feature type="domain" description="Carbohydrate kinase FGGY C-terminal" evidence="5">
    <location>
        <begin position="288"/>
        <end position="496"/>
    </location>
</feature>
<accession>A0ABS9KAF6</accession>
<dbReference type="Proteomes" id="UP001165366">
    <property type="component" value="Unassembled WGS sequence"/>
</dbReference>
<dbReference type="CDD" id="cd07782">
    <property type="entry name" value="ASKHA_NBD_FGGY_D-RBK"/>
    <property type="match status" value="1"/>
</dbReference>
<sequence>MSEQFYIGIDVGTGSARAGIFNQQGKLISQASHDIQIWKPKTDFVQQSSENIWEAICHSVKQAMAESSLEPKHIAGIGFDATCSLVVLGEENRPLTVSPDNLDEQNIIVWMDHRAKGEAEEINQKGHEVLNYVGGVISPEMQTPKLLWLKRNMPETWEKATCFFDLPDYLVFRATGIDVRSACTTTCKWTYLAHEDSEVKGSIGRWDNSYFQEIGLGDLTNEGYKRIGMNIRPMGEPVGAGLTKQSAEEFGLKPGIPVGVSIIDAHAGGLGLLGMTDNGSTFNNQIALIGGTSSCHMAVSEEPRFIDGIWGPYYSAMIPGLWLNEGGQSATGALIDHVIFSSSHAQELQKEAKNKDTTVYSLLNDHLVDLANKNGLVDVGLLTKDLHVLPYFHGNRSPRADASLLGGIVGLTLSSTIEDLAIQYLATIQAIAYGTRHIIEEMNKTGYTINQISATGGGTKNDLFLKQHADICDCKIILPKESEAVLLGSAVLAAVASGTYKNIQEAMVGMNQTGKVIEPGKNQTVTTYHNSKYKVFHKMYEDERSYKEIMQEDHINA</sequence>
<dbReference type="Pfam" id="PF00370">
    <property type="entry name" value="FGGY_N"/>
    <property type="match status" value="1"/>
</dbReference>
<organism evidence="6 7">
    <name type="scientific">Rhodohalobacter sulfatireducens</name>
    <dbReference type="NCBI Taxonomy" id="2911366"/>
    <lineage>
        <taxon>Bacteria</taxon>
        <taxon>Pseudomonadati</taxon>
        <taxon>Balneolota</taxon>
        <taxon>Balneolia</taxon>
        <taxon>Balneolales</taxon>
        <taxon>Balneolaceae</taxon>
        <taxon>Rhodohalobacter</taxon>
    </lineage>
</organism>
<dbReference type="SUPFAM" id="SSF53067">
    <property type="entry name" value="Actin-like ATPase domain"/>
    <property type="match status" value="2"/>
</dbReference>
<dbReference type="PIRSF" id="PIRSF000538">
    <property type="entry name" value="GlpK"/>
    <property type="match status" value="1"/>
</dbReference>
<keyword evidence="2" id="KW-0808">Transferase</keyword>
<keyword evidence="3 6" id="KW-0418">Kinase</keyword>
<dbReference type="GO" id="GO:0016301">
    <property type="term" value="F:kinase activity"/>
    <property type="evidence" value="ECO:0007669"/>
    <property type="project" value="UniProtKB-KW"/>
</dbReference>
<dbReference type="InterPro" id="IPR006003">
    <property type="entry name" value="FGGY_RbtK-like"/>
</dbReference>
<protein>
    <submittedName>
        <fullName evidence="6">FGGY-family carbohydrate kinase</fullName>
    </submittedName>
</protein>
<dbReference type="Pfam" id="PF02782">
    <property type="entry name" value="FGGY_C"/>
    <property type="match status" value="1"/>
</dbReference>
<gene>
    <name evidence="6" type="ORF">L6773_04480</name>
</gene>
<dbReference type="RefSeq" id="WP_237852651.1">
    <property type="nucleotide sequence ID" value="NZ_JAKLWS010000003.1"/>
</dbReference>
<comment type="similarity">
    <text evidence="1">Belongs to the FGGY kinase family.</text>
</comment>
<evidence type="ECO:0000256" key="1">
    <source>
        <dbReference type="ARBA" id="ARBA00009156"/>
    </source>
</evidence>
<keyword evidence="7" id="KW-1185">Reference proteome</keyword>